<sequence>MTSLLSSGIPESNQDVQAFSDEVPAYQQQEGAQSLYDIISAKFNIIVTLIDGEVFTGDGADLTPPQDLPLWQQQESAYIAQEVAKGRSKEVKNKIKSTLEFSSGNYFSKVYLYANSKLPRHLPPMKLYLPTFPLLCLAAQYSERVYEKPSGQEKETLVGADWKTGTKAMVVKSVPMDDMNTIVFAIRGTQTFMDWVANFNATPSPPEGFLDDVENLCHTGFLTIARKMINPVAARLRQLIEESPDRSTYSLLITGHSAGGAVASLLYSHMLSTSKSAASELNILTGCFKRIHCVTYGTPPISIFPLTKPDNPALKKSLFYSFLNEGDPITRAHPTYLRSLIELYTHPAPKITYAEPSSSRKHKHTLTSLPSKSSSTLSIDKTQPKHKKSHTAPVPGIAPMWNVPDLIYSNAGRLILLRGMEKKGAGSSKKKKNIEDRMNEGVVAQVITDGQLRNVIWGDPVMHMMKLYSRRIEVLATNAVTGRGG</sequence>
<dbReference type="Gene3D" id="3.40.50.1820">
    <property type="entry name" value="alpha/beta hydrolase"/>
    <property type="match status" value="1"/>
</dbReference>
<dbReference type="HOGENOM" id="CLU_025630_2_0_1"/>
<keyword evidence="4" id="KW-1185">Reference proteome</keyword>
<evidence type="ECO:0000313" key="4">
    <source>
        <dbReference type="Proteomes" id="UP000054321"/>
    </source>
</evidence>
<organism evidence="3 4">
    <name type="scientific">Oidiodendron maius (strain Zn)</name>
    <dbReference type="NCBI Taxonomy" id="913774"/>
    <lineage>
        <taxon>Eukaryota</taxon>
        <taxon>Fungi</taxon>
        <taxon>Dikarya</taxon>
        <taxon>Ascomycota</taxon>
        <taxon>Pezizomycotina</taxon>
        <taxon>Leotiomycetes</taxon>
        <taxon>Leotiomycetes incertae sedis</taxon>
        <taxon>Myxotrichaceae</taxon>
        <taxon>Oidiodendron</taxon>
    </lineage>
</organism>
<dbReference type="SUPFAM" id="SSF53474">
    <property type="entry name" value="alpha/beta-Hydrolases"/>
    <property type="match status" value="1"/>
</dbReference>
<evidence type="ECO:0000313" key="3">
    <source>
        <dbReference type="EMBL" id="KIN07392.1"/>
    </source>
</evidence>
<dbReference type="AlphaFoldDB" id="A0A0C3HYS3"/>
<feature type="compositionally biased region" description="Low complexity" evidence="1">
    <location>
        <begin position="366"/>
        <end position="378"/>
    </location>
</feature>
<evidence type="ECO:0000259" key="2">
    <source>
        <dbReference type="Pfam" id="PF01764"/>
    </source>
</evidence>
<name>A0A0C3HYS3_OIDMZ</name>
<proteinExistence type="predicted"/>
<dbReference type="CDD" id="cd00519">
    <property type="entry name" value="Lipase_3"/>
    <property type="match status" value="1"/>
</dbReference>
<feature type="domain" description="Fungal lipase-type" evidence="2">
    <location>
        <begin position="183"/>
        <end position="334"/>
    </location>
</feature>
<dbReference type="Pfam" id="PF01764">
    <property type="entry name" value="Lipase_3"/>
    <property type="match status" value="1"/>
</dbReference>
<dbReference type="OrthoDB" id="438440at2759"/>
<dbReference type="Proteomes" id="UP000054321">
    <property type="component" value="Unassembled WGS sequence"/>
</dbReference>
<protein>
    <recommendedName>
        <fullName evidence="2">Fungal lipase-type domain-containing protein</fullName>
    </recommendedName>
</protein>
<reference evidence="4" key="2">
    <citation type="submission" date="2015-01" db="EMBL/GenBank/DDBJ databases">
        <title>Evolutionary Origins and Diversification of the Mycorrhizal Mutualists.</title>
        <authorList>
            <consortium name="DOE Joint Genome Institute"/>
            <consortium name="Mycorrhizal Genomics Consortium"/>
            <person name="Kohler A."/>
            <person name="Kuo A."/>
            <person name="Nagy L.G."/>
            <person name="Floudas D."/>
            <person name="Copeland A."/>
            <person name="Barry K.W."/>
            <person name="Cichocki N."/>
            <person name="Veneault-Fourrey C."/>
            <person name="LaButti K."/>
            <person name="Lindquist E.A."/>
            <person name="Lipzen A."/>
            <person name="Lundell T."/>
            <person name="Morin E."/>
            <person name="Murat C."/>
            <person name="Riley R."/>
            <person name="Ohm R."/>
            <person name="Sun H."/>
            <person name="Tunlid A."/>
            <person name="Henrissat B."/>
            <person name="Grigoriev I.V."/>
            <person name="Hibbett D.S."/>
            <person name="Martin F."/>
        </authorList>
    </citation>
    <scope>NUCLEOTIDE SEQUENCE [LARGE SCALE GENOMIC DNA]</scope>
    <source>
        <strain evidence="4">Zn</strain>
    </source>
</reference>
<dbReference type="EMBL" id="KN832870">
    <property type="protein sequence ID" value="KIN07392.1"/>
    <property type="molecule type" value="Genomic_DNA"/>
</dbReference>
<accession>A0A0C3HYS3</accession>
<dbReference type="InParanoid" id="A0A0C3HYS3"/>
<evidence type="ECO:0000256" key="1">
    <source>
        <dbReference type="SAM" id="MobiDB-lite"/>
    </source>
</evidence>
<dbReference type="PANTHER" id="PTHR46023">
    <property type="entry name" value="LIPASE CLASS 3 PROTEIN-LIKE"/>
    <property type="match status" value="1"/>
</dbReference>
<dbReference type="InterPro" id="IPR029058">
    <property type="entry name" value="AB_hydrolase_fold"/>
</dbReference>
<dbReference type="GO" id="GO:0006629">
    <property type="term" value="P:lipid metabolic process"/>
    <property type="evidence" value="ECO:0007669"/>
    <property type="project" value="InterPro"/>
</dbReference>
<gene>
    <name evidence="3" type="ORF">OIDMADRAFT_111231</name>
</gene>
<reference evidence="3 4" key="1">
    <citation type="submission" date="2014-04" db="EMBL/GenBank/DDBJ databases">
        <authorList>
            <consortium name="DOE Joint Genome Institute"/>
            <person name="Kuo A."/>
            <person name="Martino E."/>
            <person name="Perotto S."/>
            <person name="Kohler A."/>
            <person name="Nagy L.G."/>
            <person name="Floudas D."/>
            <person name="Copeland A."/>
            <person name="Barry K.W."/>
            <person name="Cichocki N."/>
            <person name="Veneault-Fourrey C."/>
            <person name="LaButti K."/>
            <person name="Lindquist E.A."/>
            <person name="Lipzen A."/>
            <person name="Lundell T."/>
            <person name="Morin E."/>
            <person name="Murat C."/>
            <person name="Sun H."/>
            <person name="Tunlid A."/>
            <person name="Henrissat B."/>
            <person name="Grigoriev I.V."/>
            <person name="Hibbett D.S."/>
            <person name="Martin F."/>
            <person name="Nordberg H.P."/>
            <person name="Cantor M.N."/>
            <person name="Hua S.X."/>
        </authorList>
    </citation>
    <scope>NUCLEOTIDE SEQUENCE [LARGE SCALE GENOMIC DNA]</scope>
    <source>
        <strain evidence="3 4">Zn</strain>
    </source>
</reference>
<dbReference type="STRING" id="913774.A0A0C3HYS3"/>
<dbReference type="PANTHER" id="PTHR46023:SF6">
    <property type="entry name" value="LIPASE CLASS 3 FAMILY PROTEIN"/>
    <property type="match status" value="1"/>
</dbReference>
<feature type="region of interest" description="Disordered" evidence="1">
    <location>
        <begin position="352"/>
        <end position="394"/>
    </location>
</feature>
<dbReference type="InterPro" id="IPR002921">
    <property type="entry name" value="Fungal_lipase-type"/>
</dbReference>